<evidence type="ECO:0000256" key="4">
    <source>
        <dbReference type="ARBA" id="ARBA00023242"/>
    </source>
</evidence>
<dbReference type="Gene3D" id="3.30.40.210">
    <property type="match status" value="1"/>
</dbReference>
<dbReference type="GO" id="GO:0006355">
    <property type="term" value="P:regulation of DNA-templated transcription"/>
    <property type="evidence" value="ECO:0007669"/>
    <property type="project" value="InterPro"/>
</dbReference>
<dbReference type="SUPFAM" id="SSF63393">
    <property type="entry name" value="RNA polymerase subunits"/>
    <property type="match status" value="1"/>
</dbReference>
<evidence type="ECO:0000313" key="7">
    <source>
        <dbReference type="EMBL" id="KAJ8598143.1"/>
    </source>
</evidence>
<feature type="compositionally biased region" description="Low complexity" evidence="5">
    <location>
        <begin position="126"/>
        <end position="141"/>
    </location>
</feature>
<keyword evidence="3" id="KW-0804">Transcription</keyword>
<dbReference type="InterPro" id="IPR029040">
    <property type="entry name" value="RPABC4/Spt4"/>
</dbReference>
<feature type="domain" description="Spt4/RpoE2 zinc finger" evidence="6">
    <location>
        <begin position="21"/>
        <end position="97"/>
    </location>
</feature>
<evidence type="ECO:0000313" key="8">
    <source>
        <dbReference type="Proteomes" id="UP001230188"/>
    </source>
</evidence>
<feature type="compositionally biased region" description="Acidic residues" evidence="5">
    <location>
        <begin position="142"/>
        <end position="162"/>
    </location>
</feature>
<dbReference type="PANTHER" id="PTHR12882">
    <property type="entry name" value="SUPPRESSOR OF TY 4"/>
    <property type="match status" value="1"/>
</dbReference>
<evidence type="ECO:0000256" key="5">
    <source>
        <dbReference type="SAM" id="MobiDB-lite"/>
    </source>
</evidence>
<comment type="similarity">
    <text evidence="2">Belongs to the SPT4 family.</text>
</comment>
<protein>
    <recommendedName>
        <fullName evidence="6">Spt4/RpoE2 zinc finger domain-containing protein</fullName>
    </recommendedName>
</protein>
<dbReference type="InterPro" id="IPR038510">
    <property type="entry name" value="Spt4_sf"/>
</dbReference>
<dbReference type="Pfam" id="PF06093">
    <property type="entry name" value="Spt4"/>
    <property type="match status" value="1"/>
</dbReference>
<dbReference type="Proteomes" id="UP001230188">
    <property type="component" value="Unassembled WGS sequence"/>
</dbReference>
<reference evidence="7" key="1">
    <citation type="submission" date="2023-01" db="EMBL/GenBank/DDBJ databases">
        <title>Metagenome sequencing of chrysophaentin producing Chrysophaeum taylorii.</title>
        <authorList>
            <person name="Davison J."/>
            <person name="Bewley C."/>
        </authorList>
    </citation>
    <scope>NUCLEOTIDE SEQUENCE</scope>
    <source>
        <strain evidence="7">NIES-1699</strain>
    </source>
</reference>
<dbReference type="GO" id="GO:0000993">
    <property type="term" value="F:RNA polymerase II complex binding"/>
    <property type="evidence" value="ECO:0007669"/>
    <property type="project" value="TreeGrafter"/>
</dbReference>
<dbReference type="InterPro" id="IPR022800">
    <property type="entry name" value="Spt4/RpoE2_Znf"/>
</dbReference>
<keyword evidence="8" id="KW-1185">Reference proteome</keyword>
<dbReference type="GO" id="GO:0008270">
    <property type="term" value="F:zinc ion binding"/>
    <property type="evidence" value="ECO:0007669"/>
    <property type="project" value="InterPro"/>
</dbReference>
<dbReference type="GO" id="GO:0140673">
    <property type="term" value="P:transcription elongation-coupled chromatin remodeling"/>
    <property type="evidence" value="ECO:0007669"/>
    <property type="project" value="InterPro"/>
</dbReference>
<comment type="subcellular location">
    <subcellularLocation>
        <location evidence="1">Nucleus</location>
    </subcellularLocation>
</comment>
<feature type="region of interest" description="Disordered" evidence="5">
    <location>
        <begin position="119"/>
        <end position="162"/>
    </location>
</feature>
<name>A0AAD7U4X3_9STRA</name>
<organism evidence="7 8">
    <name type="scientific">Chrysophaeum taylorii</name>
    <dbReference type="NCBI Taxonomy" id="2483200"/>
    <lineage>
        <taxon>Eukaryota</taxon>
        <taxon>Sar</taxon>
        <taxon>Stramenopiles</taxon>
        <taxon>Ochrophyta</taxon>
        <taxon>Pelagophyceae</taxon>
        <taxon>Pelagomonadales</taxon>
        <taxon>Pelagomonadaceae</taxon>
        <taxon>Chrysophaeum</taxon>
    </lineage>
</organism>
<comment type="caution">
    <text evidence="7">The sequence shown here is derived from an EMBL/GenBank/DDBJ whole genome shotgun (WGS) entry which is preliminary data.</text>
</comment>
<keyword evidence="4" id="KW-0539">Nucleus</keyword>
<gene>
    <name evidence="7" type="ORF">CTAYLR_007414</name>
</gene>
<dbReference type="EMBL" id="JAQMWT010000686">
    <property type="protein sequence ID" value="KAJ8598143.1"/>
    <property type="molecule type" value="Genomic_DNA"/>
</dbReference>
<evidence type="ECO:0000256" key="2">
    <source>
        <dbReference type="ARBA" id="ARBA00010464"/>
    </source>
</evidence>
<dbReference type="SMART" id="SM01389">
    <property type="entry name" value="Spt4"/>
    <property type="match status" value="1"/>
</dbReference>
<proteinExistence type="inferred from homology"/>
<evidence type="ECO:0000259" key="6">
    <source>
        <dbReference type="SMART" id="SM01389"/>
    </source>
</evidence>
<dbReference type="CDD" id="cd07973">
    <property type="entry name" value="Spt4"/>
    <property type="match status" value="1"/>
</dbReference>
<evidence type="ECO:0000256" key="3">
    <source>
        <dbReference type="ARBA" id="ARBA00023163"/>
    </source>
</evidence>
<dbReference type="AlphaFoldDB" id="A0AAD7U4X3"/>
<sequence>MGDEEPDAVDFCETPTSMQGLRSCLRCGLIKNFNQFYEHGCENCPFLELPERQDRVERCTTSDFEGMFSMMKPEDSWVARWEGLTSFYPGIYALRIFGVLPDEVDAMLQDLQLTARATKLPEDQGLEQQQQQQQQLLQEGGATDDEEEAPAAAAEEEEQQNE</sequence>
<accession>A0AAD7U4X3</accession>
<dbReference type="GO" id="GO:0032044">
    <property type="term" value="C:DSIF complex"/>
    <property type="evidence" value="ECO:0007669"/>
    <property type="project" value="TreeGrafter"/>
</dbReference>
<dbReference type="PANTHER" id="PTHR12882:SF1">
    <property type="entry name" value="TRANSCRIPTION ELONGATION FACTOR SPT4"/>
    <property type="match status" value="1"/>
</dbReference>
<dbReference type="InterPro" id="IPR009287">
    <property type="entry name" value="Spt4"/>
</dbReference>
<evidence type="ECO:0000256" key="1">
    <source>
        <dbReference type="ARBA" id="ARBA00004123"/>
    </source>
</evidence>